<dbReference type="EMBL" id="JAUSUU010000006">
    <property type="protein sequence ID" value="MDQ0335743.1"/>
    <property type="molecule type" value="Genomic_DNA"/>
</dbReference>
<dbReference type="GO" id="GO:0031419">
    <property type="term" value="F:cobalamin binding"/>
    <property type="evidence" value="ECO:0007669"/>
    <property type="project" value="InterPro"/>
</dbReference>
<dbReference type="Gene3D" id="3.20.20.240">
    <property type="entry name" value="Methylmalonyl-CoA mutase"/>
    <property type="match status" value="1"/>
</dbReference>
<gene>
    <name evidence="2" type="ORF">J2Z56_002070</name>
    <name evidence="3" type="ORF">J2Z57_002194</name>
</gene>
<dbReference type="SUPFAM" id="SSF51703">
    <property type="entry name" value="Cobalamin (vitamin B12)-dependent enzymes"/>
    <property type="match status" value="1"/>
</dbReference>
<dbReference type="EC" id="5.4.99.2" evidence="2"/>
<keyword evidence="2" id="KW-0413">Isomerase</keyword>
<evidence type="ECO:0000313" key="3">
    <source>
        <dbReference type="EMBL" id="MDQ0335743.1"/>
    </source>
</evidence>
<dbReference type="OrthoDB" id="1434351at2"/>
<dbReference type="EMBL" id="JAGGJQ010000005">
    <property type="protein sequence ID" value="MBP1840143.1"/>
    <property type="molecule type" value="Genomic_DNA"/>
</dbReference>
<dbReference type="GO" id="GO:0005737">
    <property type="term" value="C:cytoplasm"/>
    <property type="evidence" value="ECO:0007669"/>
    <property type="project" value="TreeGrafter"/>
</dbReference>
<dbReference type="RefSeq" id="WP_057782221.1">
    <property type="nucleotide sequence ID" value="NZ_JAGGJQ010000005.1"/>
</dbReference>
<evidence type="ECO:0000313" key="2">
    <source>
        <dbReference type="EMBL" id="MBP1840143.1"/>
    </source>
</evidence>
<reference evidence="2" key="1">
    <citation type="submission" date="2021-03" db="EMBL/GenBank/DDBJ databases">
        <title>Genomic Encyclopedia of Type Strains, Phase IV (KMG-IV): sequencing the most valuable type-strain genomes for metagenomic binning, comparative biology and taxonomic classification.</title>
        <authorList>
            <person name="Goeker M."/>
        </authorList>
    </citation>
    <scope>NUCLEOTIDE SEQUENCE</scope>
    <source>
        <strain evidence="2">DSM 15523</strain>
        <strain evidence="3 5">DSM 16476</strain>
    </source>
</reference>
<dbReference type="PANTHER" id="PTHR48101:SF4">
    <property type="entry name" value="METHYLMALONYL-COA MUTASE, MITOCHONDRIAL"/>
    <property type="match status" value="1"/>
</dbReference>
<name>A0A9X0YNH5_9FLAO</name>
<dbReference type="AlphaFoldDB" id="A0A9X0YNH5"/>
<dbReference type="Proteomes" id="UP001138672">
    <property type="component" value="Unassembled WGS sequence"/>
</dbReference>
<feature type="domain" description="Methylmalonyl-CoA mutase alpha/beta chain catalytic" evidence="1">
    <location>
        <begin position="24"/>
        <end position="379"/>
    </location>
</feature>
<dbReference type="PANTHER" id="PTHR48101">
    <property type="entry name" value="METHYLMALONYL-COA MUTASE, MITOCHONDRIAL-RELATED"/>
    <property type="match status" value="1"/>
</dbReference>
<dbReference type="GO" id="GO:0019678">
    <property type="term" value="P:propionate metabolic process, methylmalonyl pathway"/>
    <property type="evidence" value="ECO:0007669"/>
    <property type="project" value="TreeGrafter"/>
</dbReference>
<dbReference type="InterPro" id="IPR006099">
    <property type="entry name" value="MeMalonylCoA_mutase_a/b_cat"/>
</dbReference>
<proteinExistence type="predicted"/>
<evidence type="ECO:0000259" key="1">
    <source>
        <dbReference type="Pfam" id="PF01642"/>
    </source>
</evidence>
<organism evidence="2 4">
    <name type="scientific">Formosa algae</name>
    <dbReference type="NCBI Taxonomy" id="225843"/>
    <lineage>
        <taxon>Bacteria</taxon>
        <taxon>Pseudomonadati</taxon>
        <taxon>Bacteroidota</taxon>
        <taxon>Flavobacteriia</taxon>
        <taxon>Flavobacteriales</taxon>
        <taxon>Flavobacteriaceae</taxon>
        <taxon>Formosa</taxon>
    </lineage>
</organism>
<dbReference type="Pfam" id="PF01642">
    <property type="entry name" value="MM_CoA_mutase"/>
    <property type="match status" value="1"/>
</dbReference>
<dbReference type="Proteomes" id="UP001231587">
    <property type="component" value="Unassembled WGS sequence"/>
</dbReference>
<dbReference type="InterPro" id="IPR016176">
    <property type="entry name" value="Cbl-dep_enz_cat"/>
</dbReference>
<sequence>MSRKNLQHITLKSIAHLSHEVDKYSDANLEAVQHLDFVAGIPPFLRGISSTMYVTSPWNIIQSNIYTSSEEYNTFLKHRVKAGQRTFLFDLNTQDETHSLPETLTDFETIFKDIPLDKITILLKNTSYALPILAYYSELADTQGLALNTIKGGFSIDVLECLSDSEHGYINSVMFSNDILPNFNRIEISGDSLKTKEFNPEMELALMLTCGVTYIQKGLNLGLQIDDIASRLSFNFSIGIQHFTEIAKLRAARLLWAKIITAYQPKSNASSALQIHCNTQHFDTFDDYDVLAKSTIGAAAAVFAGTQDLQIQTTNIVNVESQNIHAFLKAETQITKTVDPWAGSYYVEKETHELALNTWKLIEEFQKTGDIPEDIQSELATYKSATIPHTDSLKNGPSDRDEKAVSSALINLEDELKHNRNTVLKSTIAAVKNQATLSEIVKLLN</sequence>
<keyword evidence="5" id="KW-1185">Reference proteome</keyword>
<accession>A0A9X0YNH5</accession>
<evidence type="ECO:0000313" key="5">
    <source>
        <dbReference type="Proteomes" id="UP001231587"/>
    </source>
</evidence>
<protein>
    <submittedName>
        <fullName evidence="2">Methylmalonyl-CoA mutase</fullName>
        <ecNumber evidence="2">5.4.99.2</ecNumber>
    </submittedName>
</protein>
<dbReference type="GO" id="GO:0004494">
    <property type="term" value="F:methylmalonyl-CoA mutase activity"/>
    <property type="evidence" value="ECO:0007669"/>
    <property type="project" value="UniProtKB-EC"/>
</dbReference>
<evidence type="ECO:0000313" key="4">
    <source>
        <dbReference type="Proteomes" id="UP001138672"/>
    </source>
</evidence>
<comment type="caution">
    <text evidence="2">The sequence shown here is derived from an EMBL/GenBank/DDBJ whole genome shotgun (WGS) entry which is preliminary data.</text>
</comment>